<feature type="domain" description="AGC-kinase C-terminal" evidence="12">
    <location>
        <begin position="540"/>
        <end position="611"/>
    </location>
</feature>
<dbReference type="CDD" id="cd05123">
    <property type="entry name" value="STKc_AGC"/>
    <property type="match status" value="1"/>
</dbReference>
<evidence type="ECO:0000313" key="13">
    <source>
        <dbReference type="EMBL" id="CAG8473268.1"/>
    </source>
</evidence>
<reference evidence="13" key="1">
    <citation type="submission" date="2021-06" db="EMBL/GenBank/DDBJ databases">
        <authorList>
            <person name="Kallberg Y."/>
            <person name="Tangrot J."/>
            <person name="Rosling A."/>
        </authorList>
    </citation>
    <scope>NUCLEOTIDE SEQUENCE</scope>
    <source>
        <strain evidence="13">87-6 pot B 2015</strain>
    </source>
</reference>
<dbReference type="SMART" id="SM00133">
    <property type="entry name" value="S_TK_X"/>
    <property type="match status" value="1"/>
</dbReference>
<dbReference type="SMART" id="SM00220">
    <property type="entry name" value="S_TKc"/>
    <property type="match status" value="1"/>
</dbReference>
<gene>
    <name evidence="13" type="ORF">FMOSSE_LOCUS2624</name>
</gene>
<feature type="region of interest" description="Disordered" evidence="9">
    <location>
        <begin position="715"/>
        <end position="742"/>
    </location>
</feature>
<feature type="compositionally biased region" description="Low complexity" evidence="9">
    <location>
        <begin position="717"/>
        <end position="726"/>
    </location>
</feature>
<dbReference type="InterPro" id="IPR001683">
    <property type="entry name" value="PX_dom"/>
</dbReference>
<dbReference type="FunFam" id="1.10.510.10:FF:000465">
    <property type="entry name" value="Non-specific serine/threonine protein kinase"/>
    <property type="match status" value="1"/>
</dbReference>
<evidence type="ECO:0000259" key="11">
    <source>
        <dbReference type="PROSITE" id="PS50195"/>
    </source>
</evidence>
<proteinExistence type="inferred from homology"/>
<feature type="compositionally biased region" description="Polar residues" evidence="9">
    <location>
        <begin position="733"/>
        <end position="742"/>
    </location>
</feature>
<dbReference type="SUPFAM" id="SSF64268">
    <property type="entry name" value="PX domain"/>
    <property type="match status" value="1"/>
</dbReference>
<keyword evidence="3" id="KW-0597">Phosphoprotein</keyword>
<evidence type="ECO:0000256" key="6">
    <source>
        <dbReference type="ARBA" id="ARBA00022777"/>
    </source>
</evidence>
<dbReference type="PROSITE" id="PS00108">
    <property type="entry name" value="PROTEIN_KINASE_ST"/>
    <property type="match status" value="1"/>
</dbReference>
<organism evidence="13 14">
    <name type="scientific">Funneliformis mosseae</name>
    <name type="common">Endomycorrhizal fungus</name>
    <name type="synonym">Glomus mosseae</name>
    <dbReference type="NCBI Taxonomy" id="27381"/>
    <lineage>
        <taxon>Eukaryota</taxon>
        <taxon>Fungi</taxon>
        <taxon>Fungi incertae sedis</taxon>
        <taxon>Mucoromycota</taxon>
        <taxon>Glomeromycotina</taxon>
        <taxon>Glomeromycetes</taxon>
        <taxon>Glomerales</taxon>
        <taxon>Glomeraceae</taxon>
        <taxon>Funneliformis</taxon>
    </lineage>
</organism>
<dbReference type="InterPro" id="IPR036871">
    <property type="entry name" value="PX_dom_sf"/>
</dbReference>
<evidence type="ECO:0000256" key="5">
    <source>
        <dbReference type="ARBA" id="ARBA00022741"/>
    </source>
</evidence>
<evidence type="ECO:0000256" key="3">
    <source>
        <dbReference type="ARBA" id="ARBA00022553"/>
    </source>
</evidence>
<dbReference type="Proteomes" id="UP000789375">
    <property type="component" value="Unassembled WGS sequence"/>
</dbReference>
<keyword evidence="4" id="KW-0808">Transferase</keyword>
<keyword evidence="14" id="KW-1185">Reference proteome</keyword>
<dbReference type="InterPro" id="IPR017441">
    <property type="entry name" value="Protein_kinase_ATP_BS"/>
</dbReference>
<protein>
    <submittedName>
        <fullName evidence="13">5101_t:CDS:1</fullName>
    </submittedName>
</protein>
<dbReference type="AlphaFoldDB" id="A0A9N8W720"/>
<feature type="binding site" evidence="8">
    <location>
        <position position="308"/>
    </location>
    <ligand>
        <name>ATP</name>
        <dbReference type="ChEBI" id="CHEBI:30616"/>
    </ligand>
</feature>
<dbReference type="PANTHER" id="PTHR24351">
    <property type="entry name" value="RIBOSOMAL PROTEIN S6 KINASE"/>
    <property type="match status" value="1"/>
</dbReference>
<dbReference type="GO" id="GO:0035091">
    <property type="term" value="F:phosphatidylinositol binding"/>
    <property type="evidence" value="ECO:0007669"/>
    <property type="project" value="InterPro"/>
</dbReference>
<dbReference type="Gene3D" id="3.30.1520.10">
    <property type="entry name" value="Phox-like domain"/>
    <property type="match status" value="1"/>
</dbReference>
<dbReference type="PROSITE" id="PS00107">
    <property type="entry name" value="PROTEIN_KINASE_ATP"/>
    <property type="match status" value="1"/>
</dbReference>
<dbReference type="PROSITE" id="PS50011">
    <property type="entry name" value="PROTEIN_KINASE_DOM"/>
    <property type="match status" value="1"/>
</dbReference>
<dbReference type="CDD" id="cd06093">
    <property type="entry name" value="PX_domain"/>
    <property type="match status" value="1"/>
</dbReference>
<dbReference type="Pfam" id="PF00787">
    <property type="entry name" value="PX"/>
    <property type="match status" value="1"/>
</dbReference>
<feature type="domain" description="Protein kinase" evidence="10">
    <location>
        <begin position="279"/>
        <end position="539"/>
    </location>
</feature>
<keyword evidence="2" id="KW-0723">Serine/threonine-protein kinase</keyword>
<name>A0A9N8W720_FUNMO</name>
<feature type="domain" description="PX" evidence="11">
    <location>
        <begin position="123"/>
        <end position="239"/>
    </location>
</feature>
<accession>A0A9N8W720</accession>
<evidence type="ECO:0000256" key="1">
    <source>
        <dbReference type="ARBA" id="ARBA00009903"/>
    </source>
</evidence>
<evidence type="ECO:0000259" key="12">
    <source>
        <dbReference type="PROSITE" id="PS51285"/>
    </source>
</evidence>
<comment type="caution">
    <text evidence="13">The sequence shown here is derived from an EMBL/GenBank/DDBJ whole genome shotgun (WGS) entry which is preliminary data.</text>
</comment>
<dbReference type="PROSITE" id="PS51285">
    <property type="entry name" value="AGC_KINASE_CTER"/>
    <property type="match status" value="1"/>
</dbReference>
<dbReference type="InterPro" id="IPR011009">
    <property type="entry name" value="Kinase-like_dom_sf"/>
</dbReference>
<dbReference type="Pfam" id="PF00433">
    <property type="entry name" value="Pkinase_C"/>
    <property type="match status" value="1"/>
</dbReference>
<dbReference type="GO" id="GO:0005524">
    <property type="term" value="F:ATP binding"/>
    <property type="evidence" value="ECO:0007669"/>
    <property type="project" value="UniProtKB-UniRule"/>
</dbReference>
<dbReference type="Pfam" id="PF00069">
    <property type="entry name" value="Pkinase"/>
    <property type="match status" value="1"/>
</dbReference>
<sequence>MTRSTYKFGTPWSTVKAVTFRPRRLFQNSGASRRGSVVGNVLSHIMTKTSVTSRNSRIEFPFTVTDQENLRIAVQEQSNQKATSQIPTTATTESTITVTSNNSNGLTQLRKKGSKKFVLSFSNISNGTKSSNTPKKSKSSSPDVFIVTIEDKLQILSITRTITEFVEFDQKLRQEFPKPRPTLPSLDDRRRAFLLPKHFFFRKSTAEKLESYLRKVLSDINLKHSSVLKDFLSVKNDKDSIRWKDPALNARSENLPSPLRRSRSRVLRSSCYKATIDDYDLIKVLGKGCMGKVFLSREKHVNKLFALKAISKEWVVFRQEVEHTKTERDILASIATISHPFLIKLHESFQDTNQLFLVLDYFPGGDIATQLAKWHKFDDARCLFYAAEIVLGIEELHRLGIVYRDLKPENILIGRDGHIVLTDFGLSKQFEPNWQKTSTFCGTAEYLAPEIIRAEEYSYPVDWWSLGTLLYEMMTGITPFWSDDQNMMYQRVLEDELIFPDGMMFESMDVLRGLLQRNPMNRLGCGPAGSMEIKAHAYFSYVNWDNVYHKRIRAPYIPTIEHETDLQNFDDTFVSMSPKLSIHKQETMDDSLQQCFAGYSFSERFPQRSPSSLYFRSEASRKSITSSLAGIPSHGSRSSMTLPGGYDYYDKEREWDYEYDGKTTASDDISEYELDQHSHYSKRHTIILGDSNMKFRNSYLNPKLSQFMEVAPYGGNSTVSTSSSSTKLDRRGNLTSVFPQYQ</sequence>
<keyword evidence="5 8" id="KW-0547">Nucleotide-binding</keyword>
<dbReference type="InterPro" id="IPR008271">
    <property type="entry name" value="Ser/Thr_kinase_AS"/>
</dbReference>
<dbReference type="InterPro" id="IPR000719">
    <property type="entry name" value="Prot_kinase_dom"/>
</dbReference>
<evidence type="ECO:0000256" key="7">
    <source>
        <dbReference type="ARBA" id="ARBA00022840"/>
    </source>
</evidence>
<comment type="similarity">
    <text evidence="1">Belongs to the protein kinase superfamily. AGC Ser/Thr protein kinase family.</text>
</comment>
<keyword evidence="7 8" id="KW-0067">ATP-binding</keyword>
<dbReference type="GO" id="GO:0004674">
    <property type="term" value="F:protein serine/threonine kinase activity"/>
    <property type="evidence" value="ECO:0007669"/>
    <property type="project" value="UniProtKB-KW"/>
</dbReference>
<dbReference type="Gene3D" id="1.10.510.10">
    <property type="entry name" value="Transferase(Phosphotransferase) domain 1"/>
    <property type="match status" value="1"/>
</dbReference>
<dbReference type="SUPFAM" id="SSF56112">
    <property type="entry name" value="Protein kinase-like (PK-like)"/>
    <property type="match status" value="1"/>
</dbReference>
<dbReference type="InterPro" id="IPR017892">
    <property type="entry name" value="Pkinase_C"/>
</dbReference>
<evidence type="ECO:0000256" key="2">
    <source>
        <dbReference type="ARBA" id="ARBA00022527"/>
    </source>
</evidence>
<evidence type="ECO:0000313" key="14">
    <source>
        <dbReference type="Proteomes" id="UP000789375"/>
    </source>
</evidence>
<evidence type="ECO:0000259" key="10">
    <source>
        <dbReference type="PROSITE" id="PS50011"/>
    </source>
</evidence>
<evidence type="ECO:0000256" key="9">
    <source>
        <dbReference type="SAM" id="MobiDB-lite"/>
    </source>
</evidence>
<keyword evidence="6" id="KW-0418">Kinase</keyword>
<dbReference type="PROSITE" id="PS50195">
    <property type="entry name" value="PX"/>
    <property type="match status" value="1"/>
</dbReference>
<evidence type="ECO:0000256" key="4">
    <source>
        <dbReference type="ARBA" id="ARBA00022679"/>
    </source>
</evidence>
<dbReference type="EMBL" id="CAJVPP010000352">
    <property type="protein sequence ID" value="CAG8473268.1"/>
    <property type="molecule type" value="Genomic_DNA"/>
</dbReference>
<dbReference type="Gene3D" id="3.30.200.20">
    <property type="entry name" value="Phosphorylase Kinase, domain 1"/>
    <property type="match status" value="1"/>
</dbReference>
<dbReference type="InterPro" id="IPR045270">
    <property type="entry name" value="STKc_AGC"/>
</dbReference>
<dbReference type="InterPro" id="IPR000961">
    <property type="entry name" value="AGC-kinase_C"/>
</dbReference>
<evidence type="ECO:0000256" key="8">
    <source>
        <dbReference type="PROSITE-ProRule" id="PRU10141"/>
    </source>
</evidence>